<keyword evidence="3" id="KW-1185">Reference proteome</keyword>
<protein>
    <submittedName>
        <fullName evidence="2">VOC family protein</fullName>
    </submittedName>
</protein>
<organism evidence="2 3">
    <name type="scientific">Amphritea atlantica</name>
    <dbReference type="NCBI Taxonomy" id="355243"/>
    <lineage>
        <taxon>Bacteria</taxon>
        <taxon>Pseudomonadati</taxon>
        <taxon>Pseudomonadota</taxon>
        <taxon>Gammaproteobacteria</taxon>
        <taxon>Oceanospirillales</taxon>
        <taxon>Oceanospirillaceae</taxon>
        <taxon>Amphritea</taxon>
    </lineage>
</organism>
<dbReference type="Pfam" id="PF00903">
    <property type="entry name" value="Glyoxalase"/>
    <property type="match status" value="1"/>
</dbReference>
<dbReference type="PIRSF" id="PIRSF039020">
    <property type="entry name" value="EhpR"/>
    <property type="match status" value="1"/>
</dbReference>
<dbReference type="Gene3D" id="3.30.720.110">
    <property type="match status" value="1"/>
</dbReference>
<dbReference type="SUPFAM" id="SSF54593">
    <property type="entry name" value="Glyoxalase/Bleomycin resistance protein/Dihydroxybiphenyl dioxygenase"/>
    <property type="match status" value="1"/>
</dbReference>
<gene>
    <name evidence="2" type="ORF">KDX31_08525</name>
</gene>
<dbReference type="EMBL" id="CP073344">
    <property type="protein sequence ID" value="UTW05027.1"/>
    <property type="molecule type" value="Genomic_DNA"/>
</dbReference>
<dbReference type="InterPro" id="IPR029068">
    <property type="entry name" value="Glyas_Bleomycin-R_OHBP_Dase"/>
</dbReference>
<dbReference type="InterPro" id="IPR037523">
    <property type="entry name" value="VOC_core"/>
</dbReference>
<dbReference type="InterPro" id="IPR026275">
    <property type="entry name" value="Glyoxalase/dOase/EhpR"/>
</dbReference>
<evidence type="ECO:0000313" key="3">
    <source>
        <dbReference type="Proteomes" id="UP001059950"/>
    </source>
</evidence>
<dbReference type="InterPro" id="IPR004360">
    <property type="entry name" value="Glyas_Fos-R_dOase_dom"/>
</dbReference>
<name>A0ABY5H0L5_9GAMM</name>
<proteinExistence type="predicted"/>
<feature type="domain" description="VOC" evidence="1">
    <location>
        <begin position="3"/>
        <end position="120"/>
    </location>
</feature>
<dbReference type="PROSITE" id="PS51819">
    <property type="entry name" value="VOC"/>
    <property type="match status" value="1"/>
</dbReference>
<accession>A0ABY5H0L5</accession>
<sequence>MPDSNFIILYVENPSRSVEFYSALLEKSPVENSPHFALFVLDSGMKFGLWQQQDVQPAIESLGVSGEIAFPLPDMTDVGNTYSDWKDRGLTMIQEPTAMEFGYTFVALDPDGNRLRVFSPAAS</sequence>
<dbReference type="Gene3D" id="3.30.720.120">
    <property type="match status" value="1"/>
</dbReference>
<evidence type="ECO:0000313" key="2">
    <source>
        <dbReference type="EMBL" id="UTW05027.1"/>
    </source>
</evidence>
<evidence type="ECO:0000259" key="1">
    <source>
        <dbReference type="PROSITE" id="PS51819"/>
    </source>
</evidence>
<dbReference type="Proteomes" id="UP001059950">
    <property type="component" value="Chromosome"/>
</dbReference>
<reference evidence="2" key="1">
    <citation type="submission" date="2021-04" db="EMBL/GenBank/DDBJ databases">
        <title>Oceanospirillales bacteria with DddD are important DMSP degraders in coastal seawater.</title>
        <authorList>
            <person name="Liu J."/>
        </authorList>
    </citation>
    <scope>NUCLEOTIDE SEQUENCE</scope>
    <source>
        <strain evidence="2">GY6</strain>
    </source>
</reference>